<evidence type="ECO:0000313" key="1">
    <source>
        <dbReference type="EMBL" id="NIE49213.1"/>
    </source>
</evidence>
<proteinExistence type="predicted"/>
<protein>
    <submittedName>
        <fullName evidence="1">Putative tick transposon</fullName>
    </submittedName>
</protein>
<name>A0A6G5AG20_RHIMP</name>
<accession>A0A6G5AG20</accession>
<reference evidence="1" key="1">
    <citation type="submission" date="2020-03" db="EMBL/GenBank/DDBJ databases">
        <title>A transcriptome and proteome of the tick Rhipicephalus microplus shaped by the genetic composition of its hosts and developmental stage.</title>
        <authorList>
            <person name="Garcia G.R."/>
            <person name="Ribeiro J.M.C."/>
            <person name="Maruyama S.R."/>
            <person name="Gardinasse L.G."/>
            <person name="Nelson K."/>
            <person name="Ferreira B.R."/>
            <person name="Andrade T.G."/>
            <person name="Santos I.K.F.M."/>
        </authorList>
    </citation>
    <scope>NUCLEOTIDE SEQUENCE</scope>
    <source>
        <strain evidence="1">NSGR</strain>
        <tissue evidence="1">Salivary glands</tissue>
    </source>
</reference>
<sequence>MSWNIHISKLVSELGKTVGCMYKLSDLVPLWLKKAIYYAHFYSRLSYCALVWAKTSAQNLNKLETLQKKVLRIFEKFYGLPSELRTHQLFINHDLIRASDLYTYKLILYIQKNKLHQHSIDSSCRYALRNQLRPVPFSRTRYGECLLHHQIPTILNKFLTSIDFELPERIFKKHVRSMLLHA</sequence>
<dbReference type="AlphaFoldDB" id="A0A6G5AG20"/>
<organism evidence="1">
    <name type="scientific">Rhipicephalus microplus</name>
    <name type="common">Cattle tick</name>
    <name type="synonym">Boophilus microplus</name>
    <dbReference type="NCBI Taxonomy" id="6941"/>
    <lineage>
        <taxon>Eukaryota</taxon>
        <taxon>Metazoa</taxon>
        <taxon>Ecdysozoa</taxon>
        <taxon>Arthropoda</taxon>
        <taxon>Chelicerata</taxon>
        <taxon>Arachnida</taxon>
        <taxon>Acari</taxon>
        <taxon>Parasitiformes</taxon>
        <taxon>Ixodida</taxon>
        <taxon>Ixodoidea</taxon>
        <taxon>Ixodidae</taxon>
        <taxon>Rhipicephalinae</taxon>
        <taxon>Rhipicephalus</taxon>
        <taxon>Boophilus</taxon>
    </lineage>
</organism>
<dbReference type="EMBL" id="GIKN01006940">
    <property type="protein sequence ID" value="NIE49213.1"/>
    <property type="molecule type" value="Transcribed_RNA"/>
</dbReference>